<gene>
    <name evidence="2" type="ORF">EVA_17127</name>
</gene>
<evidence type="ECO:0000259" key="1">
    <source>
        <dbReference type="Pfam" id="PF09371"/>
    </source>
</evidence>
<accession>J9FIN2</accession>
<dbReference type="GO" id="GO:0003729">
    <property type="term" value="F:mRNA binding"/>
    <property type="evidence" value="ECO:0007669"/>
    <property type="project" value="TreeGrafter"/>
</dbReference>
<dbReference type="EMBL" id="AMCI01006186">
    <property type="protein sequence ID" value="EJW94766.1"/>
    <property type="molecule type" value="Genomic_DNA"/>
</dbReference>
<dbReference type="InterPro" id="IPR050437">
    <property type="entry name" value="Ribos_protein_bS1-like"/>
</dbReference>
<dbReference type="InterPro" id="IPR023319">
    <property type="entry name" value="Tex-like_HTH_dom_sf"/>
</dbReference>
<dbReference type="Pfam" id="PF09371">
    <property type="entry name" value="Tex_N"/>
    <property type="match status" value="1"/>
</dbReference>
<feature type="non-terminal residue" evidence="2">
    <location>
        <position position="140"/>
    </location>
</feature>
<feature type="domain" description="Tex-like protein N-terminal" evidence="1">
    <location>
        <begin position="10"/>
        <end position="81"/>
    </location>
</feature>
<sequence>MKNSPQEERIFVILASEISATPKQVQAAVNLLDDGNTVPFIARYRKEITGSLSDTQLRMLEARLGYLRELETRRAAILTNIREQGKMTEELEAQLLEAETKQRLEDLYLPYRPKRRTRAAIARAAGLEPLAHLLFEHPDL</sequence>
<dbReference type="GO" id="GO:0003735">
    <property type="term" value="F:structural constituent of ribosome"/>
    <property type="evidence" value="ECO:0007669"/>
    <property type="project" value="TreeGrafter"/>
</dbReference>
<reference evidence="2" key="1">
    <citation type="journal article" date="2012" name="PLoS ONE">
        <title>Gene sets for utilization of primary and secondary nutrition supplies in the distal gut of endangered iberian lynx.</title>
        <authorList>
            <person name="Alcaide M."/>
            <person name="Messina E."/>
            <person name="Richter M."/>
            <person name="Bargiela R."/>
            <person name="Peplies J."/>
            <person name="Huws S.A."/>
            <person name="Newbold C.J."/>
            <person name="Golyshin P.N."/>
            <person name="Simon M.A."/>
            <person name="Lopez G."/>
            <person name="Yakimov M.M."/>
            <person name="Ferrer M."/>
        </authorList>
    </citation>
    <scope>NUCLEOTIDE SEQUENCE</scope>
</reference>
<dbReference type="PANTHER" id="PTHR10724">
    <property type="entry name" value="30S RIBOSOMAL PROTEIN S1"/>
    <property type="match status" value="1"/>
</dbReference>
<comment type="caution">
    <text evidence="2">The sequence shown here is derived from an EMBL/GenBank/DDBJ whole genome shotgun (WGS) entry which is preliminary data.</text>
</comment>
<dbReference type="PANTHER" id="PTHR10724:SF10">
    <property type="entry name" value="S1 RNA-BINDING DOMAIN-CONTAINING PROTEIN 1"/>
    <property type="match status" value="1"/>
</dbReference>
<evidence type="ECO:0000313" key="2">
    <source>
        <dbReference type="EMBL" id="EJW94766.1"/>
    </source>
</evidence>
<dbReference type="GO" id="GO:0006412">
    <property type="term" value="P:translation"/>
    <property type="evidence" value="ECO:0007669"/>
    <property type="project" value="TreeGrafter"/>
</dbReference>
<protein>
    <submittedName>
        <fullName evidence="2">Transcriptional accessory protein</fullName>
    </submittedName>
</protein>
<name>J9FIN2_9ZZZZ</name>
<dbReference type="Gene3D" id="1.10.10.650">
    <property type="entry name" value="RuvA domain 2-like"/>
    <property type="match status" value="1"/>
</dbReference>
<dbReference type="FunFam" id="1.10.10.650:FF:000001">
    <property type="entry name" value="S1 RNA-binding domain 1"/>
    <property type="match status" value="1"/>
</dbReference>
<proteinExistence type="predicted"/>
<dbReference type="AlphaFoldDB" id="J9FIN2"/>
<organism evidence="2">
    <name type="scientific">gut metagenome</name>
    <dbReference type="NCBI Taxonomy" id="749906"/>
    <lineage>
        <taxon>unclassified sequences</taxon>
        <taxon>metagenomes</taxon>
        <taxon>organismal metagenomes</taxon>
    </lineage>
</organism>
<dbReference type="InterPro" id="IPR018974">
    <property type="entry name" value="Tex-like_N"/>
</dbReference>
<dbReference type="SUPFAM" id="SSF158832">
    <property type="entry name" value="Tex N-terminal region-like"/>
    <property type="match status" value="1"/>
</dbReference>